<keyword evidence="2" id="KW-1185">Reference proteome</keyword>
<protein>
    <submittedName>
        <fullName evidence="1">Uncharacterized protein</fullName>
    </submittedName>
</protein>
<evidence type="ECO:0000313" key="2">
    <source>
        <dbReference type="Proteomes" id="UP000006882"/>
    </source>
</evidence>
<dbReference type="EMBL" id="CM007655">
    <property type="protein sequence ID" value="ONI06654.1"/>
    <property type="molecule type" value="Genomic_DNA"/>
</dbReference>
<proteinExistence type="predicted"/>
<reference evidence="1 2" key="1">
    <citation type="journal article" date="2013" name="Nat. Genet.">
        <title>The high-quality draft genome of peach (Prunus persica) identifies unique patterns of genetic diversity, domestication and genome evolution.</title>
        <authorList>
            <consortium name="International Peach Genome Initiative"/>
            <person name="Verde I."/>
            <person name="Abbott A.G."/>
            <person name="Scalabrin S."/>
            <person name="Jung S."/>
            <person name="Shu S."/>
            <person name="Marroni F."/>
            <person name="Zhebentyayeva T."/>
            <person name="Dettori M.T."/>
            <person name="Grimwood J."/>
            <person name="Cattonaro F."/>
            <person name="Zuccolo A."/>
            <person name="Rossini L."/>
            <person name="Jenkins J."/>
            <person name="Vendramin E."/>
            <person name="Meisel L.A."/>
            <person name="Decroocq V."/>
            <person name="Sosinski B."/>
            <person name="Prochnik S."/>
            <person name="Mitros T."/>
            <person name="Policriti A."/>
            <person name="Cipriani G."/>
            <person name="Dondini L."/>
            <person name="Ficklin S."/>
            <person name="Goodstein D.M."/>
            <person name="Xuan P."/>
            <person name="Del Fabbro C."/>
            <person name="Aramini V."/>
            <person name="Copetti D."/>
            <person name="Gonzalez S."/>
            <person name="Horner D.S."/>
            <person name="Falchi R."/>
            <person name="Lucas S."/>
            <person name="Mica E."/>
            <person name="Maldonado J."/>
            <person name="Lazzari B."/>
            <person name="Bielenberg D."/>
            <person name="Pirona R."/>
            <person name="Miculan M."/>
            <person name="Barakat A."/>
            <person name="Testolin R."/>
            <person name="Stella A."/>
            <person name="Tartarini S."/>
            <person name="Tonutti P."/>
            <person name="Arus P."/>
            <person name="Orellana A."/>
            <person name="Wells C."/>
            <person name="Main D."/>
            <person name="Vizzotto G."/>
            <person name="Silva H."/>
            <person name="Salamini F."/>
            <person name="Schmutz J."/>
            <person name="Morgante M."/>
            <person name="Rokhsar D.S."/>
        </authorList>
    </citation>
    <scope>NUCLEOTIDE SEQUENCE [LARGE SCALE GENOMIC DNA]</scope>
    <source>
        <strain evidence="2">cv. Nemared</strain>
    </source>
</reference>
<name>A0A251P4Z5_PRUPE</name>
<organism evidence="1 2">
    <name type="scientific">Prunus persica</name>
    <name type="common">Peach</name>
    <name type="synonym">Amygdalus persica</name>
    <dbReference type="NCBI Taxonomy" id="3760"/>
    <lineage>
        <taxon>Eukaryota</taxon>
        <taxon>Viridiplantae</taxon>
        <taxon>Streptophyta</taxon>
        <taxon>Embryophyta</taxon>
        <taxon>Tracheophyta</taxon>
        <taxon>Spermatophyta</taxon>
        <taxon>Magnoliopsida</taxon>
        <taxon>eudicotyledons</taxon>
        <taxon>Gunneridae</taxon>
        <taxon>Pentapetalae</taxon>
        <taxon>rosids</taxon>
        <taxon>fabids</taxon>
        <taxon>Rosales</taxon>
        <taxon>Rosaceae</taxon>
        <taxon>Amygdaloideae</taxon>
        <taxon>Amygdaleae</taxon>
        <taxon>Prunus</taxon>
    </lineage>
</organism>
<dbReference type="Proteomes" id="UP000006882">
    <property type="component" value="Chromosome G5"/>
</dbReference>
<gene>
    <name evidence="1" type="ORF">PRUPE_5G073100</name>
</gene>
<evidence type="ECO:0000313" key="1">
    <source>
        <dbReference type="EMBL" id="ONI06654.1"/>
    </source>
</evidence>
<dbReference type="Gramene" id="ONI06654">
    <property type="protein sequence ID" value="ONI06654"/>
    <property type="gene ID" value="PRUPE_5G073100"/>
</dbReference>
<dbReference type="AlphaFoldDB" id="A0A251P4Z5"/>
<accession>A0A251P4Z5</accession>
<sequence>MILKLKLTYVHMCTKRHISSRGHISTKKTKTNLFTKITHANYERIFVTEK</sequence>